<evidence type="ECO:0000256" key="2">
    <source>
        <dbReference type="ARBA" id="ARBA00022679"/>
    </source>
</evidence>
<dbReference type="SUPFAM" id="SSF53756">
    <property type="entry name" value="UDP-Glycosyltransferase/glycogen phosphorylase"/>
    <property type="match status" value="1"/>
</dbReference>
<sequence length="359" mass="38508">MKTGEVRSILVVVTRQIGDVLLTTPLIAAAHERWPAARIDVLAFAGTGGMLHGNPAVSGVIEVPARLGWAGGWRLLKRLFRRYDLGLVAQPSDRAHLLALVAARVRSGLVPEEGGSNWWKKALLRHAVPIAGDRGEVHVVAEKMELLAPWVDPLPAPRVVPPAGGDLPADVQARLGPRPVVVHAPSMWAYKQWPLAQYRELVAGLLAAGHQVVLTGSGSARDQECVAALRDLGTAPALLDVSGRLDFTQVRTLLSRAALYIGPDTSVSHLAASVGVPVLAVFGPTNPQRWAPWPAQAQGDTRFARVVPIQQVGNVTLFQGSQDCVPCGRAGCDDHLHSRSECLESIPAQRVLQEALRRL</sequence>
<dbReference type="Pfam" id="PF01075">
    <property type="entry name" value="Glyco_transf_9"/>
    <property type="match status" value="1"/>
</dbReference>
<dbReference type="PANTHER" id="PTHR30160">
    <property type="entry name" value="TETRAACYLDISACCHARIDE 4'-KINASE-RELATED"/>
    <property type="match status" value="1"/>
</dbReference>
<dbReference type="CDD" id="cd03789">
    <property type="entry name" value="GT9_LPS_heptosyltransferase"/>
    <property type="match status" value="1"/>
</dbReference>
<keyword evidence="4" id="KW-1185">Reference proteome</keyword>
<organism evidence="3 4">
    <name type="scientific">Ramlibacter cellulosilyticus</name>
    <dbReference type="NCBI Taxonomy" id="2764187"/>
    <lineage>
        <taxon>Bacteria</taxon>
        <taxon>Pseudomonadati</taxon>
        <taxon>Pseudomonadota</taxon>
        <taxon>Betaproteobacteria</taxon>
        <taxon>Burkholderiales</taxon>
        <taxon>Comamonadaceae</taxon>
        <taxon>Ramlibacter</taxon>
    </lineage>
</organism>
<dbReference type="AlphaFoldDB" id="A0A923MTY5"/>
<comment type="caution">
    <text evidence="3">The sequence shown here is derived from an EMBL/GenBank/DDBJ whole genome shotgun (WGS) entry which is preliminary data.</text>
</comment>
<dbReference type="GO" id="GO:0008713">
    <property type="term" value="F:ADP-heptose-lipopolysaccharide heptosyltransferase activity"/>
    <property type="evidence" value="ECO:0007669"/>
    <property type="project" value="TreeGrafter"/>
</dbReference>
<proteinExistence type="predicted"/>
<accession>A0A923MTY5</accession>
<reference evidence="3" key="1">
    <citation type="submission" date="2020-08" db="EMBL/GenBank/DDBJ databases">
        <title>Ramlibacter sp. USB13 16S ribosomal RNA gene genome sequencing and assembly.</title>
        <authorList>
            <person name="Kang M."/>
        </authorList>
    </citation>
    <scope>NUCLEOTIDE SEQUENCE</scope>
    <source>
        <strain evidence="3">USB13</strain>
    </source>
</reference>
<keyword evidence="2" id="KW-0808">Transferase</keyword>
<dbReference type="EMBL" id="JACORT010000010">
    <property type="protein sequence ID" value="MBC5785345.1"/>
    <property type="molecule type" value="Genomic_DNA"/>
</dbReference>
<evidence type="ECO:0000313" key="4">
    <source>
        <dbReference type="Proteomes" id="UP000608513"/>
    </source>
</evidence>
<gene>
    <name evidence="3" type="ORF">H8N03_20530</name>
</gene>
<name>A0A923MTY5_9BURK</name>
<dbReference type="GO" id="GO:0009244">
    <property type="term" value="P:lipopolysaccharide core region biosynthetic process"/>
    <property type="evidence" value="ECO:0007669"/>
    <property type="project" value="TreeGrafter"/>
</dbReference>
<evidence type="ECO:0000313" key="3">
    <source>
        <dbReference type="EMBL" id="MBC5785345.1"/>
    </source>
</evidence>
<dbReference type="GO" id="GO:0005829">
    <property type="term" value="C:cytosol"/>
    <property type="evidence" value="ECO:0007669"/>
    <property type="project" value="TreeGrafter"/>
</dbReference>
<dbReference type="RefSeq" id="WP_187078095.1">
    <property type="nucleotide sequence ID" value="NZ_JACORT010000010.1"/>
</dbReference>
<dbReference type="PANTHER" id="PTHR30160:SF1">
    <property type="entry name" value="LIPOPOLYSACCHARIDE 1,2-N-ACETYLGLUCOSAMINETRANSFERASE-RELATED"/>
    <property type="match status" value="1"/>
</dbReference>
<keyword evidence="1" id="KW-0328">Glycosyltransferase</keyword>
<evidence type="ECO:0000256" key="1">
    <source>
        <dbReference type="ARBA" id="ARBA00022676"/>
    </source>
</evidence>
<dbReference type="Gene3D" id="3.40.50.2000">
    <property type="entry name" value="Glycogen Phosphorylase B"/>
    <property type="match status" value="2"/>
</dbReference>
<dbReference type="InterPro" id="IPR051199">
    <property type="entry name" value="LPS_LOS_Heptosyltrfase"/>
</dbReference>
<dbReference type="InterPro" id="IPR002201">
    <property type="entry name" value="Glyco_trans_9"/>
</dbReference>
<dbReference type="Proteomes" id="UP000608513">
    <property type="component" value="Unassembled WGS sequence"/>
</dbReference>
<protein>
    <submittedName>
        <fullName evidence="3">Glycosyltransferase family 9 protein</fullName>
    </submittedName>
</protein>